<reference evidence="2 3" key="1">
    <citation type="submission" date="2016-10" db="EMBL/GenBank/DDBJ databases">
        <authorList>
            <person name="de Groot N.N."/>
        </authorList>
    </citation>
    <scope>NUCLEOTIDE SEQUENCE [LARGE SCALE GENOMIC DNA]</scope>
    <source>
        <strain evidence="2 3">MP1X4</strain>
    </source>
</reference>
<dbReference type="Gene3D" id="2.130.10.10">
    <property type="entry name" value="YVTN repeat-like/Quinoprotein amine dehydrogenase"/>
    <property type="match status" value="2"/>
</dbReference>
<dbReference type="SUPFAM" id="SSF51004">
    <property type="entry name" value="C-terminal (heme d1) domain of cytochrome cd1-nitrite reductase"/>
    <property type="match status" value="1"/>
</dbReference>
<feature type="chain" id="PRO_5009260717" evidence="1">
    <location>
        <begin position="22"/>
        <end position="336"/>
    </location>
</feature>
<dbReference type="PANTHER" id="PTHR47197">
    <property type="entry name" value="PROTEIN NIRF"/>
    <property type="match status" value="1"/>
</dbReference>
<dbReference type="PANTHER" id="PTHR47197:SF3">
    <property type="entry name" value="DIHYDRO-HEME D1 DEHYDROGENASE"/>
    <property type="match status" value="1"/>
</dbReference>
<proteinExistence type="predicted"/>
<name>A0A1H1T3X3_MUCMA</name>
<dbReference type="AlphaFoldDB" id="A0A1H1T3X3"/>
<dbReference type="InterPro" id="IPR051200">
    <property type="entry name" value="Host-pathogen_enzymatic-act"/>
</dbReference>
<dbReference type="GO" id="GO:0003677">
    <property type="term" value="F:DNA binding"/>
    <property type="evidence" value="ECO:0007669"/>
    <property type="project" value="UniProtKB-KW"/>
</dbReference>
<protein>
    <submittedName>
        <fullName evidence="2">DNA-binding beta-propeller fold protein YncE</fullName>
    </submittedName>
</protein>
<dbReference type="InterPro" id="IPR011048">
    <property type="entry name" value="Haem_d1_sf"/>
</dbReference>
<keyword evidence="2" id="KW-0238">DNA-binding</keyword>
<accession>A0A1H1T3X3</accession>
<keyword evidence="3" id="KW-1185">Reference proteome</keyword>
<evidence type="ECO:0000313" key="3">
    <source>
        <dbReference type="Proteomes" id="UP000199679"/>
    </source>
</evidence>
<dbReference type="STRING" id="652787.SAMN05216490_1349"/>
<evidence type="ECO:0000256" key="1">
    <source>
        <dbReference type="SAM" id="SignalP"/>
    </source>
</evidence>
<dbReference type="RefSeq" id="WP_091370560.1">
    <property type="nucleotide sequence ID" value="NZ_LT629740.1"/>
</dbReference>
<organism evidence="2 3">
    <name type="scientific">Mucilaginibacter mallensis</name>
    <dbReference type="NCBI Taxonomy" id="652787"/>
    <lineage>
        <taxon>Bacteria</taxon>
        <taxon>Pseudomonadati</taxon>
        <taxon>Bacteroidota</taxon>
        <taxon>Sphingobacteriia</taxon>
        <taxon>Sphingobacteriales</taxon>
        <taxon>Sphingobacteriaceae</taxon>
        <taxon>Mucilaginibacter</taxon>
    </lineage>
</organism>
<dbReference type="InterPro" id="IPR015943">
    <property type="entry name" value="WD40/YVTN_repeat-like_dom_sf"/>
</dbReference>
<evidence type="ECO:0000313" key="2">
    <source>
        <dbReference type="EMBL" id="SDS54369.1"/>
    </source>
</evidence>
<feature type="signal peptide" evidence="1">
    <location>
        <begin position="1"/>
        <end position="21"/>
    </location>
</feature>
<dbReference type="Proteomes" id="UP000199679">
    <property type="component" value="Chromosome I"/>
</dbReference>
<keyword evidence="1" id="KW-0732">Signal</keyword>
<gene>
    <name evidence="2" type="ORF">SAMN05216490_1349</name>
</gene>
<dbReference type="EMBL" id="LT629740">
    <property type="protein sequence ID" value="SDS54369.1"/>
    <property type="molecule type" value="Genomic_DNA"/>
</dbReference>
<dbReference type="OrthoDB" id="7187796at2"/>
<sequence length="336" mass="35936">MKKIITVAVLFSAFLAVTASAQNKSGYHVLKTFHIKSGGGYDYTTVDSASNRLYVSHGTQVNVLDKTTGDSIGVIATDKDVHGIALVHELGKGYITNGSANSVVVFDLKTFKILAHVPAGTFADGIMYDDYSKKVISCNGRSKNMTVIDPATDQAIATIQLSGWPETATSDGKGKIYVNNAEKSEIDVIDANTFKVVNTWPIAPGVRASGLSMDRNTMRLFAGCDNKVLIVMDATNGKVVTSIPIGDECDAVGFDKKLKTVYSSNGDGTLTIIKEWSADKFTVVENLQTKKGARTNAVDQITHLVYLPTGDFAPKKAGAFRPSIIPGTFQVLVVGK</sequence>